<dbReference type="EMBL" id="JYNV01000119">
    <property type="protein sequence ID" value="KZM25936.1"/>
    <property type="molecule type" value="Genomic_DNA"/>
</dbReference>
<dbReference type="AlphaFoldDB" id="A0A163ITH4"/>
<dbReference type="STRING" id="5454.A0A163ITH4"/>
<proteinExistence type="predicted"/>
<sequence>MMRHDVAPPLSSVSTGESVTVRRNERERLPELTLNGRSSLVPGRLSGFRPELCCNRVKVPRFQHALKRRGGPAFVFSSSSLSITAFFVVHSCTVLSDPPQIRCQQDCDCKTRSLQRSQREDWKLIMASWKIAPANLEESKLEYTPFLGSRKFFAVDDSGSTAGAVLRQERAFVDAFRESHSNVADAISLWGSNCDTPGTRFNSVNWTSGHGGTQPSKILGNVAALKTIRKADVWFLLTDGEIWDADVHRLADLAHESEVLNVPLVFVITGSRGSSPGTANISVGISFFASSHDTLILFKETQTGKIYVIAAKGCFTELGGSAAARDLASWVDLPVFETEVEFFTHCKKNNINVVKSETREESTGGVSLGSTWEGQHDGPVRVNLESLLGSGFLSDTDAANLLAEEAFDALAIACKTRRRIPELRAFFQSQKVEQVAPKLEDRHGAAVIIAKMADAATSDEDRKHLQVRLREAHTANRRDYQKRITDFAGSITEQALRKRNQSVDAALRSLASLEAASYNADIISRRSNRARRAEVVNSTPAVDMANLDFDAPSCKGYCLICCGDDEVMSICFKEADPENKEDNTSDFALNFPLAAGASLKNVNLVSSQNICFQCAILGPEGMSVYKEKLTAIIPAVQYDGSNKKYINDQLYSALTARLATGAAGIAQLFMSILQKVMQTKSWAGAGMEASHASADEHFEAVQRRKTFQWMLSQLIHNTYTRETFNETGEWVRFPQALSWVANDFESNGLASFAVTYPVAGIGSLLAVGQYTGAFSEDLVNRLKATKELHSVVSKYLADLHTTLQQRSASEDSHPQHWKQTYLELIYRDFNGPLVPVDRGEASILDDVESFKQRLAVCLRQGSAPGDPGSGIHAVIMRKIQVILFWLVFTQRGHCTAQTFFTRTRHDQHLAPAVLDPNLTVPTSSYQQILLSIFARHDADLIDPEQAISHKTVIPFANPFGASVLRCGSASCGQVFCEANNLHPQAITSDDVEAIRRARTKHLIDVFGIRGRFERSDTGLPERAAAGQPPSSIHTNLHMTIVREWTEQTRDARRAIVGGGAARAEFVHGVRSRLCQQGRGDIFSAHTERDVEALLPSFFEALAAALRGEGKSADDVAVYCHDFARNRLEHKIVYELMEGASHGILR</sequence>
<feature type="region of interest" description="Disordered" evidence="1">
    <location>
        <begin position="1"/>
        <end position="27"/>
    </location>
</feature>
<accession>A0A163ITH4</accession>
<gene>
    <name evidence="2" type="ORF">ST47_g2878</name>
</gene>
<comment type="caution">
    <text evidence="2">The sequence shown here is derived from an EMBL/GenBank/DDBJ whole genome shotgun (WGS) entry which is preliminary data.</text>
</comment>
<evidence type="ECO:0000256" key="1">
    <source>
        <dbReference type="SAM" id="MobiDB-lite"/>
    </source>
</evidence>
<name>A0A163ITH4_DIDRA</name>
<evidence type="ECO:0000313" key="3">
    <source>
        <dbReference type="Proteomes" id="UP000076837"/>
    </source>
</evidence>
<dbReference type="InterPro" id="IPR036465">
    <property type="entry name" value="vWFA_dom_sf"/>
</dbReference>
<organism evidence="2 3">
    <name type="scientific">Didymella rabiei</name>
    <name type="common">Chickpea ascochyta blight fungus</name>
    <name type="synonym">Mycosphaerella rabiei</name>
    <dbReference type="NCBI Taxonomy" id="5454"/>
    <lineage>
        <taxon>Eukaryota</taxon>
        <taxon>Fungi</taxon>
        <taxon>Dikarya</taxon>
        <taxon>Ascomycota</taxon>
        <taxon>Pezizomycotina</taxon>
        <taxon>Dothideomycetes</taxon>
        <taxon>Pleosporomycetidae</taxon>
        <taxon>Pleosporales</taxon>
        <taxon>Pleosporineae</taxon>
        <taxon>Didymellaceae</taxon>
        <taxon>Ascochyta</taxon>
    </lineage>
</organism>
<keyword evidence="3" id="KW-1185">Reference proteome</keyword>
<reference evidence="2 3" key="1">
    <citation type="journal article" date="2016" name="Sci. Rep.">
        <title>Draft genome sequencing and secretome analysis of fungal phytopathogen Ascochyta rabiei provides insight into the necrotrophic effector repertoire.</title>
        <authorList>
            <person name="Verma S."/>
            <person name="Gazara R.K."/>
            <person name="Nizam S."/>
            <person name="Parween S."/>
            <person name="Chattopadhyay D."/>
            <person name="Verma P.K."/>
        </authorList>
    </citation>
    <scope>NUCLEOTIDE SEQUENCE [LARGE SCALE GENOMIC DNA]</scope>
    <source>
        <strain evidence="2 3">ArDII</strain>
    </source>
</reference>
<evidence type="ECO:0000313" key="2">
    <source>
        <dbReference type="EMBL" id="KZM25936.1"/>
    </source>
</evidence>
<dbReference type="SUPFAM" id="SSF53300">
    <property type="entry name" value="vWA-like"/>
    <property type="match status" value="1"/>
</dbReference>
<dbReference type="Proteomes" id="UP000076837">
    <property type="component" value="Unassembled WGS sequence"/>
</dbReference>
<protein>
    <submittedName>
        <fullName evidence="2">Uncharacterized protein</fullName>
    </submittedName>
</protein>